<feature type="region of interest" description="Disordered" evidence="1">
    <location>
        <begin position="35"/>
        <end position="70"/>
    </location>
</feature>
<dbReference type="STRING" id="314256.OG2516_05298"/>
<dbReference type="EMBL" id="AAOT01000003">
    <property type="protein sequence ID" value="EAR52497.1"/>
    <property type="molecule type" value="Genomic_DNA"/>
</dbReference>
<dbReference type="Proteomes" id="UP000003635">
    <property type="component" value="Unassembled WGS sequence"/>
</dbReference>
<comment type="caution">
    <text evidence="3">The sequence shown here is derived from an EMBL/GenBank/DDBJ whole genome shotgun (WGS) entry which is preliminary data.</text>
</comment>
<reference evidence="3 4" key="1">
    <citation type="journal article" date="2010" name="J. Bacteriol.">
        <title>Genome sequences of Oceanicola granulosus HTCC2516(T) and Oceanicola batsensis HTCC2597(TDelta).</title>
        <authorList>
            <person name="Thrash J.C."/>
            <person name="Cho J.C."/>
            <person name="Vergin K.L."/>
            <person name="Giovannoni S.J."/>
        </authorList>
    </citation>
    <scope>NUCLEOTIDE SEQUENCE [LARGE SCALE GENOMIC DNA]</scope>
    <source>
        <strain evidence="4">ATCC BAA-861 / DSM 15982 / KCTC 12143 / HTCC2516</strain>
    </source>
</reference>
<evidence type="ECO:0000313" key="4">
    <source>
        <dbReference type="Proteomes" id="UP000003635"/>
    </source>
</evidence>
<gene>
    <name evidence="3" type="ORF">OG2516_05298</name>
</gene>
<evidence type="ECO:0000313" key="3">
    <source>
        <dbReference type="EMBL" id="EAR52497.1"/>
    </source>
</evidence>
<dbReference type="HOGENOM" id="CLU_2753908_0_0_5"/>
<feature type="domain" description="Anti-sigma factor NepR" evidence="2">
    <location>
        <begin position="10"/>
        <end position="42"/>
    </location>
</feature>
<accession>Q2CIU2</accession>
<organism evidence="3 4">
    <name type="scientific">Oceanicola granulosus (strain ATCC BAA-861 / DSM 15982 / KCTC 12143 / HTCC2516)</name>
    <dbReference type="NCBI Taxonomy" id="314256"/>
    <lineage>
        <taxon>Bacteria</taxon>
        <taxon>Pseudomonadati</taxon>
        <taxon>Pseudomonadota</taxon>
        <taxon>Alphaproteobacteria</taxon>
        <taxon>Rhodobacterales</taxon>
        <taxon>Roseobacteraceae</taxon>
        <taxon>Oceanicola</taxon>
    </lineage>
</organism>
<dbReference type="InterPro" id="IPR041649">
    <property type="entry name" value="NepR"/>
</dbReference>
<keyword evidence="4" id="KW-1185">Reference proteome</keyword>
<dbReference type="AlphaFoldDB" id="Q2CIU2"/>
<name>Q2CIU2_OCEGH</name>
<protein>
    <submittedName>
        <fullName evidence="3">Two-component response regulator</fullName>
    </submittedName>
</protein>
<dbReference type="OrthoDB" id="7875342at2"/>
<evidence type="ECO:0000259" key="2">
    <source>
        <dbReference type="Pfam" id="PF18557"/>
    </source>
</evidence>
<dbReference type="RefSeq" id="WP_007254587.1">
    <property type="nucleotide sequence ID" value="NZ_CH724107.1"/>
</dbReference>
<dbReference type="Pfam" id="PF18557">
    <property type="entry name" value="NepR"/>
    <property type="match status" value="1"/>
</dbReference>
<proteinExistence type="predicted"/>
<evidence type="ECO:0000256" key="1">
    <source>
        <dbReference type="SAM" id="MobiDB-lite"/>
    </source>
</evidence>
<sequence>MAKPKGRLEDIDAHLKRAFSQIENEALPDKLTDLLEKLRQQDKQGGAAGADSGGPEAQLQEAGIGGARSE</sequence>